<name>A0A4V2S0I7_9ACTN</name>
<dbReference type="Pfam" id="PF14871">
    <property type="entry name" value="GHL6"/>
    <property type="match status" value="1"/>
</dbReference>
<reference evidence="2 3" key="1">
    <citation type="journal article" date="2015" name="Stand. Genomic Sci.">
        <title>Genomic Encyclopedia of Bacterial and Archaeal Type Strains, Phase III: the genomes of soil and plant-associated and newly described type strains.</title>
        <authorList>
            <person name="Whitman W.B."/>
            <person name="Woyke T."/>
            <person name="Klenk H.P."/>
            <person name="Zhou Y."/>
            <person name="Lilburn T.G."/>
            <person name="Beck B.J."/>
            <person name="De Vos P."/>
            <person name="Vandamme P."/>
            <person name="Eisen J.A."/>
            <person name="Garrity G."/>
            <person name="Hugenholtz P."/>
            <person name="Kyrpides N.C."/>
        </authorList>
    </citation>
    <scope>NUCLEOTIDE SEQUENCE [LARGE SCALE GENOMIC DNA]</scope>
    <source>
        <strain evidence="2 3">VKM Ac-2572</strain>
    </source>
</reference>
<feature type="compositionally biased region" description="Polar residues" evidence="1">
    <location>
        <begin position="1"/>
        <end position="11"/>
    </location>
</feature>
<dbReference type="GO" id="GO:0016787">
    <property type="term" value="F:hydrolase activity"/>
    <property type="evidence" value="ECO:0007669"/>
    <property type="project" value="UniProtKB-KW"/>
</dbReference>
<dbReference type="PANTHER" id="PTHR43405:SF1">
    <property type="entry name" value="GLYCOSYL HYDROLASE DIGH"/>
    <property type="match status" value="1"/>
</dbReference>
<gene>
    <name evidence="2" type="ORF">EV652_104456</name>
</gene>
<dbReference type="PANTHER" id="PTHR43405">
    <property type="entry name" value="GLYCOSYL HYDROLASE DIGH"/>
    <property type="match status" value="1"/>
</dbReference>
<dbReference type="Gene3D" id="3.20.20.80">
    <property type="entry name" value="Glycosidases"/>
    <property type="match status" value="1"/>
</dbReference>
<dbReference type="Gene3D" id="3.40.50.880">
    <property type="match status" value="1"/>
</dbReference>
<feature type="compositionally biased region" description="Low complexity" evidence="1">
    <location>
        <begin position="21"/>
        <end position="62"/>
    </location>
</feature>
<dbReference type="InterPro" id="IPR029062">
    <property type="entry name" value="Class_I_gatase-like"/>
</dbReference>
<dbReference type="Proteomes" id="UP000294508">
    <property type="component" value="Unassembled WGS sequence"/>
</dbReference>
<feature type="region of interest" description="Disordered" evidence="1">
    <location>
        <begin position="1"/>
        <end position="80"/>
    </location>
</feature>
<keyword evidence="2" id="KW-0378">Hydrolase</keyword>
<proteinExistence type="predicted"/>
<dbReference type="AlphaFoldDB" id="A0A4V2S0I7"/>
<accession>A0A4V2S0I7</accession>
<evidence type="ECO:0000313" key="2">
    <source>
        <dbReference type="EMBL" id="TCO32850.1"/>
    </source>
</evidence>
<organism evidence="2 3">
    <name type="scientific">Kribbella steppae</name>
    <dbReference type="NCBI Taxonomy" id="2512223"/>
    <lineage>
        <taxon>Bacteria</taxon>
        <taxon>Bacillati</taxon>
        <taxon>Actinomycetota</taxon>
        <taxon>Actinomycetes</taxon>
        <taxon>Propionibacteriales</taxon>
        <taxon>Kribbellaceae</taxon>
        <taxon>Kribbella</taxon>
    </lineage>
</organism>
<dbReference type="InterPro" id="IPR052177">
    <property type="entry name" value="Divisome_Glycosyl_Hydrolase"/>
</dbReference>
<dbReference type="RefSeq" id="WP_242001758.1">
    <property type="nucleotide sequence ID" value="NZ_SLWN01000004.1"/>
</dbReference>
<keyword evidence="3" id="KW-1185">Reference proteome</keyword>
<dbReference type="SUPFAM" id="SSF52317">
    <property type="entry name" value="Class I glutamine amidotransferase-like"/>
    <property type="match status" value="1"/>
</dbReference>
<dbReference type="EMBL" id="SLWN01000004">
    <property type="protein sequence ID" value="TCO32850.1"/>
    <property type="molecule type" value="Genomic_DNA"/>
</dbReference>
<evidence type="ECO:0000313" key="3">
    <source>
        <dbReference type="Proteomes" id="UP000294508"/>
    </source>
</evidence>
<dbReference type="InterPro" id="IPR028212">
    <property type="entry name" value="GHL6"/>
</dbReference>
<dbReference type="SUPFAM" id="SSF51445">
    <property type="entry name" value="(Trans)glycosidases"/>
    <property type="match status" value="1"/>
</dbReference>
<comment type="caution">
    <text evidence="2">The sequence shown here is derived from an EMBL/GenBank/DDBJ whole genome shotgun (WGS) entry which is preliminary data.</text>
</comment>
<evidence type="ECO:0000256" key="1">
    <source>
        <dbReference type="SAM" id="MobiDB-lite"/>
    </source>
</evidence>
<sequence>MHTEPEQQATATPAEPEVGPADAARGTGGAVTAPAGASGQATVAAGTTTTAGPTGRAGMTAADEAQSAGRATEVDVDDGGFVGARDADWPLAATRWAQITLAEDDPQHFDADFWFDLMRDSKSNATCISAGGYIAYYPTQLEYHYRSKYLGDTDPFGTLVDGARSLGMSVMARVDPHAIHADAATAHPEWLARDIDGNPLEHWAHPDIWLTCAFTSYHREFITEVAREIVREYDVDAIFANRWEGYYGISYSEAARRLFRDDTGLKLPVAEQAEGWHEYVEWRRRRLSQLVGIWDQAVRDIRPHARFIPNLGALAARDLDRDLAERLYPIFIIDKQGRSGIEAPWGAGRNGKRNRGVFPDRPVRLITSVGPEHHQHRWKDSVAPAEEVKTWIVDGFTQGALPWFTKFNASVPDQRWVEPIVEAFNLHATVEPVLKDLRITAEVALLDPTRAGHLRNDHRGDHEDGFYQALVEARVPFEFISDQCLSADRLSPFKVVVLANAEQLSDAQCFVLQEYIASGGSVVAAYETSLYDERGQARADFGLGAALGIRLTEASRAVKNNYIALMDSHPLNRGFEGTSRIIGGTRILGVETGAVEMDAVEMNAVVPFRFIPDFPDLPMEEVYQREAPDRPAVVCTENANGGRTVYFPFNLGAIFWEALQADHGRLIANAVGWALGKTPEVTVEGAGLLDVAVHRGETSVAVALVNLTNPMAMRGPIRETLPLPPQTVSIAVPDRRLKARLLVAGVDVEPTIADGRAEIVIPTAGLLEIVHVDWSNE</sequence>
<dbReference type="InterPro" id="IPR017853">
    <property type="entry name" value="GH"/>
</dbReference>
<dbReference type="CDD" id="cd03143">
    <property type="entry name" value="A4_beta-galactosidase_middle_domain"/>
    <property type="match status" value="1"/>
</dbReference>
<protein>
    <submittedName>
        <fullName evidence="2">Putative glycosyl hydrolase-like family 6 (GHL6) protein</fullName>
    </submittedName>
</protein>